<gene>
    <name evidence="1" type="ORF">B0I36DRAFT_330062</name>
</gene>
<dbReference type="AlphaFoldDB" id="A0A9P8Y2V2"/>
<dbReference type="RefSeq" id="XP_046009399.1">
    <property type="nucleotide sequence ID" value="XM_046154793.1"/>
</dbReference>
<evidence type="ECO:0000313" key="1">
    <source>
        <dbReference type="EMBL" id="KAH7026182.1"/>
    </source>
</evidence>
<keyword evidence="2" id="KW-1185">Reference proteome</keyword>
<comment type="caution">
    <text evidence="1">The sequence shown here is derived from an EMBL/GenBank/DDBJ whole genome shotgun (WGS) entry which is preliminary data.</text>
</comment>
<proteinExistence type="predicted"/>
<organism evidence="1 2">
    <name type="scientific">Microdochium trichocladiopsis</name>
    <dbReference type="NCBI Taxonomy" id="1682393"/>
    <lineage>
        <taxon>Eukaryota</taxon>
        <taxon>Fungi</taxon>
        <taxon>Dikarya</taxon>
        <taxon>Ascomycota</taxon>
        <taxon>Pezizomycotina</taxon>
        <taxon>Sordariomycetes</taxon>
        <taxon>Xylariomycetidae</taxon>
        <taxon>Xylariales</taxon>
        <taxon>Microdochiaceae</taxon>
        <taxon>Microdochium</taxon>
    </lineage>
</organism>
<dbReference type="EMBL" id="JAGTJQ010000008">
    <property type="protein sequence ID" value="KAH7026182.1"/>
    <property type="molecule type" value="Genomic_DNA"/>
</dbReference>
<accession>A0A9P8Y2V2</accession>
<dbReference type="GeneID" id="70184339"/>
<sequence>MNDIRVETDCETKYTQWSRRGERNYKRSCDHETTKPYRHIRAWTDCVEFEALLTLVGGGVDVRQPMMAICGRPSTVMEHSRSPLMALWSQGSPLAVGWQECNDEPRVSADGVWLPMISWAEILIHSKGCPQSSLHQKRAPNVVPAGGRPSSNRRAQLLVDGEQMQNRSVKDCTRCFGSNEKLKLTSRPGRLYASGLSYTASAAHNGSSPGDPGVGGTPKWSCTRRDVLEARVQPGCRSMARLCGVVVARGMGRDSAN</sequence>
<reference evidence="1" key="1">
    <citation type="journal article" date="2021" name="Nat. Commun.">
        <title>Genetic determinants of endophytism in the Arabidopsis root mycobiome.</title>
        <authorList>
            <person name="Mesny F."/>
            <person name="Miyauchi S."/>
            <person name="Thiergart T."/>
            <person name="Pickel B."/>
            <person name="Atanasova L."/>
            <person name="Karlsson M."/>
            <person name="Huettel B."/>
            <person name="Barry K.W."/>
            <person name="Haridas S."/>
            <person name="Chen C."/>
            <person name="Bauer D."/>
            <person name="Andreopoulos W."/>
            <person name="Pangilinan J."/>
            <person name="LaButti K."/>
            <person name="Riley R."/>
            <person name="Lipzen A."/>
            <person name="Clum A."/>
            <person name="Drula E."/>
            <person name="Henrissat B."/>
            <person name="Kohler A."/>
            <person name="Grigoriev I.V."/>
            <person name="Martin F.M."/>
            <person name="Hacquard S."/>
        </authorList>
    </citation>
    <scope>NUCLEOTIDE SEQUENCE</scope>
    <source>
        <strain evidence="1">MPI-CAGE-CH-0230</strain>
    </source>
</reference>
<dbReference type="Proteomes" id="UP000756346">
    <property type="component" value="Unassembled WGS sequence"/>
</dbReference>
<name>A0A9P8Y2V2_9PEZI</name>
<protein>
    <submittedName>
        <fullName evidence="1">Uncharacterized protein</fullName>
    </submittedName>
</protein>
<evidence type="ECO:0000313" key="2">
    <source>
        <dbReference type="Proteomes" id="UP000756346"/>
    </source>
</evidence>